<dbReference type="GO" id="GO:0016757">
    <property type="term" value="F:glycosyltransferase activity"/>
    <property type="evidence" value="ECO:0007669"/>
    <property type="project" value="InterPro"/>
</dbReference>
<feature type="domain" description="Glycosyl transferase family 1" evidence="2">
    <location>
        <begin position="186"/>
        <end position="306"/>
    </location>
</feature>
<dbReference type="Pfam" id="PF00534">
    <property type="entry name" value="Glycos_transf_1"/>
    <property type="match status" value="1"/>
</dbReference>
<sequence>MNVTIEARALSAVSGGVRTYTYELIKNLLALHPDEHFELIYGSEKPIGTFASAQEIVVPLYSEALLPFWMRSIGKHVASRRPNIVHYTKAAIPRQKTSPTVVTIYDIIPILMPETQSPLRRLYWPHALRHAAKTADHIMTISEGSKRDIMEHFGVAEDKITVTPLAVDLEHFRPKPPTSAHNGATAGKYILFVGTRDARKNIASLIRAFAQIADKIPHNLVIAGRPAKKQDDSKIIAADLHLGNRIEFREDVSYAELPKLYSHADIFVWPSKYEGWGFPPQEAMACGTPVIVSDGTPLPEVVGDAGVIVPLDPRVKPAGRAGRPENDNFTEHLAHEMLTLIQDEPRKADLITRGLARVQQFSWTDVARKTYDVYKKVAI</sequence>
<keyword evidence="1" id="KW-0808">Transferase</keyword>
<accession>A0A1G1X559</accession>
<dbReference type="CDD" id="cd03809">
    <property type="entry name" value="GT4_MtfB-like"/>
    <property type="match status" value="1"/>
</dbReference>
<comment type="caution">
    <text evidence="4">The sequence shown here is derived from an EMBL/GenBank/DDBJ whole genome shotgun (WGS) entry which is preliminary data.</text>
</comment>
<proteinExistence type="predicted"/>
<dbReference type="Proteomes" id="UP000177528">
    <property type="component" value="Unassembled WGS sequence"/>
</dbReference>
<dbReference type="Gene3D" id="3.40.50.2000">
    <property type="entry name" value="Glycogen Phosphorylase B"/>
    <property type="match status" value="2"/>
</dbReference>
<dbReference type="PANTHER" id="PTHR46401:SF2">
    <property type="entry name" value="GLYCOSYLTRANSFERASE WBBK-RELATED"/>
    <property type="match status" value="1"/>
</dbReference>
<evidence type="ECO:0008006" key="6">
    <source>
        <dbReference type="Google" id="ProtNLM"/>
    </source>
</evidence>
<feature type="domain" description="Glycosyltransferase subfamily 4-like N-terminal" evidence="3">
    <location>
        <begin position="15"/>
        <end position="170"/>
    </location>
</feature>
<protein>
    <recommendedName>
        <fullName evidence="6">Glycosyl transferase family 1 domain-containing protein</fullName>
    </recommendedName>
</protein>
<dbReference type="PANTHER" id="PTHR46401">
    <property type="entry name" value="GLYCOSYLTRANSFERASE WBBK-RELATED"/>
    <property type="match status" value="1"/>
</dbReference>
<evidence type="ECO:0000256" key="1">
    <source>
        <dbReference type="ARBA" id="ARBA00022679"/>
    </source>
</evidence>
<dbReference type="EMBL" id="MHHR01000004">
    <property type="protein sequence ID" value="OGY35114.1"/>
    <property type="molecule type" value="Genomic_DNA"/>
</dbReference>
<evidence type="ECO:0000313" key="5">
    <source>
        <dbReference type="Proteomes" id="UP000177528"/>
    </source>
</evidence>
<evidence type="ECO:0000259" key="3">
    <source>
        <dbReference type="Pfam" id="PF13439"/>
    </source>
</evidence>
<gene>
    <name evidence="4" type="ORF">A3D99_02445</name>
</gene>
<reference evidence="4 5" key="1">
    <citation type="journal article" date="2016" name="Nat. Commun.">
        <title>Thousands of microbial genomes shed light on interconnected biogeochemical processes in an aquifer system.</title>
        <authorList>
            <person name="Anantharaman K."/>
            <person name="Brown C.T."/>
            <person name="Hug L.A."/>
            <person name="Sharon I."/>
            <person name="Castelle C.J."/>
            <person name="Probst A.J."/>
            <person name="Thomas B.C."/>
            <person name="Singh A."/>
            <person name="Wilkins M.J."/>
            <person name="Karaoz U."/>
            <person name="Brodie E.L."/>
            <person name="Williams K.H."/>
            <person name="Hubbard S.S."/>
            <person name="Banfield J.F."/>
        </authorList>
    </citation>
    <scope>NUCLEOTIDE SEQUENCE [LARGE SCALE GENOMIC DNA]</scope>
</reference>
<dbReference type="InterPro" id="IPR001296">
    <property type="entry name" value="Glyco_trans_1"/>
</dbReference>
<evidence type="ECO:0000259" key="2">
    <source>
        <dbReference type="Pfam" id="PF00534"/>
    </source>
</evidence>
<dbReference type="SUPFAM" id="SSF53756">
    <property type="entry name" value="UDP-Glycosyltransferase/glycogen phosphorylase"/>
    <property type="match status" value="1"/>
</dbReference>
<organism evidence="4 5">
    <name type="scientific">Candidatus Andersenbacteria bacterium RIFCSPHIGHO2_12_FULL_45_11</name>
    <dbReference type="NCBI Taxonomy" id="1797281"/>
    <lineage>
        <taxon>Bacteria</taxon>
        <taxon>Candidatus Anderseniibacteriota</taxon>
    </lineage>
</organism>
<dbReference type="InterPro" id="IPR028098">
    <property type="entry name" value="Glyco_trans_4-like_N"/>
</dbReference>
<evidence type="ECO:0000313" key="4">
    <source>
        <dbReference type="EMBL" id="OGY35114.1"/>
    </source>
</evidence>
<dbReference type="Pfam" id="PF13439">
    <property type="entry name" value="Glyco_transf_4"/>
    <property type="match status" value="1"/>
</dbReference>
<dbReference type="GO" id="GO:0009103">
    <property type="term" value="P:lipopolysaccharide biosynthetic process"/>
    <property type="evidence" value="ECO:0007669"/>
    <property type="project" value="TreeGrafter"/>
</dbReference>
<dbReference type="AlphaFoldDB" id="A0A1G1X559"/>
<name>A0A1G1X559_9BACT</name>